<comment type="caution">
    <text evidence="2">The sequence shown here is derived from an EMBL/GenBank/DDBJ whole genome shotgun (WGS) entry which is preliminary data.</text>
</comment>
<dbReference type="SUPFAM" id="SSF63748">
    <property type="entry name" value="Tudor/PWWP/MBT"/>
    <property type="match status" value="1"/>
</dbReference>
<dbReference type="EMBL" id="JAPWDV010000001">
    <property type="protein sequence ID" value="KAJ6221689.1"/>
    <property type="molecule type" value="Genomic_DNA"/>
</dbReference>
<dbReference type="PANTHER" id="PTHR16442">
    <property type="entry name" value="RING FINGER PROTEIN 17"/>
    <property type="match status" value="1"/>
</dbReference>
<evidence type="ECO:0000313" key="2">
    <source>
        <dbReference type="EMBL" id="KAJ6221689.1"/>
    </source>
</evidence>
<dbReference type="Gene3D" id="2.40.50.90">
    <property type="match status" value="1"/>
</dbReference>
<dbReference type="Proteomes" id="UP001142055">
    <property type="component" value="Chromosome 1"/>
</dbReference>
<keyword evidence="3" id="KW-1185">Reference proteome</keyword>
<protein>
    <recommendedName>
        <fullName evidence="1">Tudor domain-containing protein</fullName>
    </recommendedName>
</protein>
<dbReference type="PANTHER" id="PTHR16442:SF1">
    <property type="entry name" value="RING FINGER PROTEIN 17"/>
    <property type="match status" value="1"/>
</dbReference>
<dbReference type="Gene3D" id="2.30.30.140">
    <property type="match status" value="1"/>
</dbReference>
<reference evidence="2" key="1">
    <citation type="submission" date="2022-12" db="EMBL/GenBank/DDBJ databases">
        <title>Genome assemblies of Blomia tropicalis.</title>
        <authorList>
            <person name="Cui Y."/>
        </authorList>
    </citation>
    <scope>NUCLEOTIDE SEQUENCE</scope>
    <source>
        <tissue evidence="2">Adult mites</tissue>
    </source>
</reference>
<evidence type="ECO:0000313" key="3">
    <source>
        <dbReference type="Proteomes" id="UP001142055"/>
    </source>
</evidence>
<name>A0A9Q0MA82_BLOTA</name>
<dbReference type="GO" id="GO:0005737">
    <property type="term" value="C:cytoplasm"/>
    <property type="evidence" value="ECO:0007669"/>
    <property type="project" value="UniProtKB-ARBA"/>
</dbReference>
<sequence length="276" mass="32065">MAEPLANRQSVLITHVESPILFYCRFVTDEEQFSTLERKILEHVNSVELSVPNIEELVEPKKYILVYSVIRQRWCRGRVLSYQCNSELKPINAKIRLIDYGSIEIVLWKHNYVTRSNEEINDFNNASGFCFPCSLGNIKPYGDDGALNKSKTIQHWSSYANYLIEKETKNRTFMLQILNEPIQEQHSIRNIVNCDLLPIIEYSNDNEHQTLSYYSGNICNQLCAETLSINQFPSMSAYLVYSNVARYLDQQNNHQDDVGSGFQSDDEKENQFIFSF</sequence>
<dbReference type="InterPro" id="IPR035437">
    <property type="entry name" value="SNase_OB-fold_sf"/>
</dbReference>
<dbReference type="InterPro" id="IPR002999">
    <property type="entry name" value="Tudor"/>
</dbReference>
<dbReference type="OMA" id="SEIHNEW"/>
<organism evidence="2 3">
    <name type="scientific">Blomia tropicalis</name>
    <name type="common">Mite</name>
    <dbReference type="NCBI Taxonomy" id="40697"/>
    <lineage>
        <taxon>Eukaryota</taxon>
        <taxon>Metazoa</taxon>
        <taxon>Ecdysozoa</taxon>
        <taxon>Arthropoda</taxon>
        <taxon>Chelicerata</taxon>
        <taxon>Arachnida</taxon>
        <taxon>Acari</taxon>
        <taxon>Acariformes</taxon>
        <taxon>Sarcoptiformes</taxon>
        <taxon>Astigmata</taxon>
        <taxon>Glycyphagoidea</taxon>
        <taxon>Echimyopodidae</taxon>
        <taxon>Blomia</taxon>
    </lineage>
</organism>
<dbReference type="Pfam" id="PF00567">
    <property type="entry name" value="TUDOR"/>
    <property type="match status" value="1"/>
</dbReference>
<accession>A0A9Q0MA82</accession>
<gene>
    <name evidence="2" type="ORF">RDWZM_000234</name>
</gene>
<feature type="domain" description="Tudor" evidence="1">
    <location>
        <begin position="4"/>
        <end position="135"/>
    </location>
</feature>
<proteinExistence type="predicted"/>
<dbReference type="AlphaFoldDB" id="A0A9Q0MA82"/>
<evidence type="ECO:0000259" key="1">
    <source>
        <dbReference type="Pfam" id="PF00567"/>
    </source>
</evidence>